<feature type="compositionally biased region" description="Basic and acidic residues" evidence="8">
    <location>
        <begin position="195"/>
        <end position="205"/>
    </location>
</feature>
<name>A0A6A5ZP39_9PLEO</name>
<evidence type="ECO:0000256" key="8">
    <source>
        <dbReference type="SAM" id="MobiDB-lite"/>
    </source>
</evidence>
<protein>
    <recommendedName>
        <fullName evidence="9">U4/U6.U5 small nuclear ribonucleoprotein 27kDa protein domain-containing protein</fullName>
    </recommendedName>
</protein>
<evidence type="ECO:0000256" key="6">
    <source>
        <dbReference type="ARBA" id="ARBA00023187"/>
    </source>
</evidence>
<dbReference type="OrthoDB" id="21368at2759"/>
<comment type="similarity">
    <text evidence="3">Belongs to the SNUT3 family.</text>
</comment>
<evidence type="ECO:0000313" key="11">
    <source>
        <dbReference type="Proteomes" id="UP000799770"/>
    </source>
</evidence>
<evidence type="ECO:0000256" key="2">
    <source>
        <dbReference type="ARBA" id="ARBA00004123"/>
    </source>
</evidence>
<evidence type="ECO:0000256" key="4">
    <source>
        <dbReference type="ARBA" id="ARBA00011825"/>
    </source>
</evidence>
<feature type="compositionally biased region" description="Basic and acidic residues" evidence="8">
    <location>
        <begin position="137"/>
        <end position="146"/>
    </location>
</feature>
<dbReference type="PANTHER" id="PTHR31077">
    <property type="entry name" value="U4/U6.U5 SMALL NUCLEAR RIBONUCLEOPROTEIN 27 KDA PROTEIN"/>
    <property type="match status" value="1"/>
</dbReference>
<organism evidence="10 11">
    <name type="scientific">Lophiotrema nucula</name>
    <dbReference type="NCBI Taxonomy" id="690887"/>
    <lineage>
        <taxon>Eukaryota</taxon>
        <taxon>Fungi</taxon>
        <taxon>Dikarya</taxon>
        <taxon>Ascomycota</taxon>
        <taxon>Pezizomycotina</taxon>
        <taxon>Dothideomycetes</taxon>
        <taxon>Pleosporomycetidae</taxon>
        <taxon>Pleosporales</taxon>
        <taxon>Lophiotremataceae</taxon>
        <taxon>Lophiotrema</taxon>
    </lineage>
</organism>
<sequence>MSAATERSRSSRPSSTQMWDEKEPSGPRDRRNDRERDREPRARRGRGDSPGGRAPKDRYSGRNRSRSPHERGGRRSEGNRYRERSPLKRDGRDRDGPRHDRDRGDRNRDREDNRGAPKGPRGEGHRRGDGQAGGPVREPEKPKVEAKEEEEIKDVPMDGRPEGMDDETWTMYNTMGFAGFKSTKNKKVAGNDKNYAVRRDKKMEARQYMNRPGGFNRPLSPSRM</sequence>
<keyword evidence="5" id="KW-0507">mRNA processing</keyword>
<accession>A0A6A5ZP39</accession>
<evidence type="ECO:0000259" key="9">
    <source>
        <dbReference type="Pfam" id="PF08648"/>
    </source>
</evidence>
<comment type="function">
    <text evidence="1">May play a role in mRNA splicing.</text>
</comment>
<feature type="domain" description="U4/U6.U5 small nuclear ribonucleoprotein 27kDa protein" evidence="9">
    <location>
        <begin position="167"/>
        <end position="221"/>
    </location>
</feature>
<dbReference type="GO" id="GO:0071011">
    <property type="term" value="C:precatalytic spliceosome"/>
    <property type="evidence" value="ECO:0007669"/>
    <property type="project" value="TreeGrafter"/>
</dbReference>
<dbReference type="EMBL" id="ML977312">
    <property type="protein sequence ID" value="KAF2121209.1"/>
    <property type="molecule type" value="Genomic_DNA"/>
</dbReference>
<feature type="compositionally biased region" description="Basic and acidic residues" evidence="8">
    <location>
        <begin position="153"/>
        <end position="163"/>
    </location>
</feature>
<keyword evidence="6" id="KW-0508">mRNA splicing</keyword>
<comment type="subunit">
    <text evidence="4">Part of a tri-snRNP complex.</text>
</comment>
<proteinExistence type="inferred from homology"/>
<feature type="region of interest" description="Disordered" evidence="8">
    <location>
        <begin position="191"/>
        <end position="224"/>
    </location>
</feature>
<dbReference type="InterPro" id="IPR013957">
    <property type="entry name" value="SNRNP27"/>
</dbReference>
<feature type="compositionally biased region" description="Basic and acidic residues" evidence="8">
    <location>
        <begin position="19"/>
        <end position="47"/>
    </location>
</feature>
<dbReference type="GO" id="GO:0006397">
    <property type="term" value="P:mRNA processing"/>
    <property type="evidence" value="ECO:0007669"/>
    <property type="project" value="UniProtKB-KW"/>
</dbReference>
<reference evidence="10" key="1">
    <citation type="journal article" date="2020" name="Stud. Mycol.">
        <title>101 Dothideomycetes genomes: a test case for predicting lifestyles and emergence of pathogens.</title>
        <authorList>
            <person name="Haridas S."/>
            <person name="Albert R."/>
            <person name="Binder M."/>
            <person name="Bloem J."/>
            <person name="Labutti K."/>
            <person name="Salamov A."/>
            <person name="Andreopoulos B."/>
            <person name="Baker S."/>
            <person name="Barry K."/>
            <person name="Bills G."/>
            <person name="Bluhm B."/>
            <person name="Cannon C."/>
            <person name="Castanera R."/>
            <person name="Culley D."/>
            <person name="Daum C."/>
            <person name="Ezra D."/>
            <person name="Gonzalez J."/>
            <person name="Henrissat B."/>
            <person name="Kuo A."/>
            <person name="Liang C."/>
            <person name="Lipzen A."/>
            <person name="Lutzoni F."/>
            <person name="Magnuson J."/>
            <person name="Mondo S."/>
            <person name="Nolan M."/>
            <person name="Ohm R."/>
            <person name="Pangilinan J."/>
            <person name="Park H.-J."/>
            <person name="Ramirez L."/>
            <person name="Alfaro M."/>
            <person name="Sun H."/>
            <person name="Tritt A."/>
            <person name="Yoshinaga Y."/>
            <person name="Zwiers L.-H."/>
            <person name="Turgeon B."/>
            <person name="Goodwin S."/>
            <person name="Spatafora J."/>
            <person name="Crous P."/>
            <person name="Grigoriev I."/>
        </authorList>
    </citation>
    <scope>NUCLEOTIDE SEQUENCE</scope>
    <source>
        <strain evidence="10">CBS 627.86</strain>
    </source>
</reference>
<feature type="compositionally biased region" description="Basic and acidic residues" evidence="8">
    <location>
        <begin position="67"/>
        <end position="129"/>
    </location>
</feature>
<evidence type="ECO:0000256" key="3">
    <source>
        <dbReference type="ARBA" id="ARBA00008218"/>
    </source>
</evidence>
<feature type="region of interest" description="Disordered" evidence="8">
    <location>
        <begin position="1"/>
        <end position="168"/>
    </location>
</feature>
<gene>
    <name evidence="10" type="ORF">BDV96DRAFT_594428</name>
</gene>
<evidence type="ECO:0000256" key="7">
    <source>
        <dbReference type="ARBA" id="ARBA00023242"/>
    </source>
</evidence>
<evidence type="ECO:0000256" key="5">
    <source>
        <dbReference type="ARBA" id="ARBA00022664"/>
    </source>
</evidence>
<evidence type="ECO:0000256" key="1">
    <source>
        <dbReference type="ARBA" id="ARBA00003632"/>
    </source>
</evidence>
<comment type="subcellular location">
    <subcellularLocation>
        <location evidence="2">Nucleus</location>
    </subcellularLocation>
</comment>
<evidence type="ECO:0000313" key="10">
    <source>
        <dbReference type="EMBL" id="KAF2121209.1"/>
    </source>
</evidence>
<dbReference type="GO" id="GO:0008380">
    <property type="term" value="P:RNA splicing"/>
    <property type="evidence" value="ECO:0007669"/>
    <property type="project" value="UniProtKB-KW"/>
</dbReference>
<keyword evidence="11" id="KW-1185">Reference proteome</keyword>
<dbReference type="PANTHER" id="PTHR31077:SF1">
    <property type="entry name" value="U4_U6.U5 SMALL NUCLEAR RIBONUCLEOPROTEIN 27 KDA PROTEIN"/>
    <property type="match status" value="1"/>
</dbReference>
<keyword evidence="7" id="KW-0539">Nucleus</keyword>
<dbReference type="AlphaFoldDB" id="A0A6A5ZP39"/>
<dbReference type="Proteomes" id="UP000799770">
    <property type="component" value="Unassembled WGS sequence"/>
</dbReference>
<dbReference type="Pfam" id="PF08648">
    <property type="entry name" value="SNRNP27"/>
    <property type="match status" value="1"/>
</dbReference>